<dbReference type="Proteomes" id="UP000176192">
    <property type="component" value="Unassembled WGS sequence"/>
</dbReference>
<accession>A0A1F6YBT6</accession>
<dbReference type="AlphaFoldDB" id="A0A1F6YBT6"/>
<feature type="signal peptide" evidence="2">
    <location>
        <begin position="1"/>
        <end position="26"/>
    </location>
</feature>
<feature type="transmembrane region" description="Helical" evidence="1">
    <location>
        <begin position="189"/>
        <end position="215"/>
    </location>
</feature>
<keyword evidence="1" id="KW-1133">Transmembrane helix</keyword>
<evidence type="ECO:0000313" key="4">
    <source>
        <dbReference type="Proteomes" id="UP000176192"/>
    </source>
</evidence>
<evidence type="ECO:0000256" key="2">
    <source>
        <dbReference type="SAM" id="SignalP"/>
    </source>
</evidence>
<dbReference type="STRING" id="1801797.A3G06_01545"/>
<organism evidence="3 4">
    <name type="scientific">Candidatus Nomurabacteria bacterium RIFCSPLOWO2_12_FULL_46_14</name>
    <dbReference type="NCBI Taxonomy" id="1801797"/>
    <lineage>
        <taxon>Bacteria</taxon>
        <taxon>Candidatus Nomuraibacteriota</taxon>
    </lineage>
</organism>
<evidence type="ECO:0000313" key="3">
    <source>
        <dbReference type="EMBL" id="OGJ03848.1"/>
    </source>
</evidence>
<evidence type="ECO:0000256" key="1">
    <source>
        <dbReference type="SAM" id="Phobius"/>
    </source>
</evidence>
<reference evidence="3 4" key="1">
    <citation type="journal article" date="2016" name="Nat. Commun.">
        <title>Thousands of microbial genomes shed light on interconnected biogeochemical processes in an aquifer system.</title>
        <authorList>
            <person name="Anantharaman K."/>
            <person name="Brown C.T."/>
            <person name="Hug L.A."/>
            <person name="Sharon I."/>
            <person name="Castelle C.J."/>
            <person name="Probst A.J."/>
            <person name="Thomas B.C."/>
            <person name="Singh A."/>
            <person name="Wilkins M.J."/>
            <person name="Karaoz U."/>
            <person name="Brodie E.L."/>
            <person name="Williams K.H."/>
            <person name="Hubbard S.S."/>
            <person name="Banfield J.F."/>
        </authorList>
    </citation>
    <scope>NUCLEOTIDE SEQUENCE [LARGE SCALE GENOMIC DNA]</scope>
</reference>
<feature type="transmembrane region" description="Helical" evidence="1">
    <location>
        <begin position="93"/>
        <end position="116"/>
    </location>
</feature>
<feature type="chain" id="PRO_5009527539" description="DUF4190 domain-containing protein" evidence="2">
    <location>
        <begin position="27"/>
        <end position="274"/>
    </location>
</feature>
<dbReference type="EMBL" id="MFVV01000013">
    <property type="protein sequence ID" value="OGJ03848.1"/>
    <property type="molecule type" value="Genomic_DNA"/>
</dbReference>
<keyword evidence="1" id="KW-0812">Transmembrane</keyword>
<protein>
    <recommendedName>
        <fullName evidence="5">DUF4190 domain-containing protein</fullName>
    </recommendedName>
</protein>
<dbReference type="Pfam" id="PF18895">
    <property type="entry name" value="T4SS_pilin"/>
    <property type="match status" value="2"/>
</dbReference>
<feature type="transmembrane region" description="Helical" evidence="1">
    <location>
        <begin position="236"/>
        <end position="263"/>
    </location>
</feature>
<feature type="transmembrane region" description="Helical" evidence="1">
    <location>
        <begin position="128"/>
        <end position="149"/>
    </location>
</feature>
<gene>
    <name evidence="3" type="ORF">A3G06_01545</name>
</gene>
<evidence type="ECO:0008006" key="5">
    <source>
        <dbReference type="Google" id="ProtNLM"/>
    </source>
</evidence>
<name>A0A1F6YBT6_9BACT</name>
<dbReference type="InterPro" id="IPR043993">
    <property type="entry name" value="T4SS_pilin"/>
</dbReference>
<proteinExistence type="predicted"/>
<comment type="caution">
    <text evidence="3">The sequence shown here is derived from an EMBL/GenBank/DDBJ whole genome shotgun (WGS) entry which is preliminary data.</text>
</comment>
<sequence>MKKYKYKILPIILLLIFAFSAQLSLAQEPTGNCNFGQFSTPGYTQTQCDYVGGSWSPAPTSQGGGSSSAGSVCSANIDTLGDIICKIGELLNAIIPVLVALGVVYFLWGVVQYVIGGDEEAKKKGRSRMVYGIIGLVVIVGLWGLVTIVTNTFGIAGKTADISGVTSVTDKSAGLGLCRLETNPNFQQLVSYVICLINRSIVPLIFALAVLMFVWGVVQYVINTDEEAKKAKGKQFMIWGIIALTVMVGVWGLVGILAGTFGLDVRIIPQVSPR</sequence>
<keyword evidence="1" id="KW-0472">Membrane</keyword>
<keyword evidence="2" id="KW-0732">Signal</keyword>